<name>A5BYR8_VITVI</name>
<dbReference type="InterPro" id="IPR015943">
    <property type="entry name" value="WD40/YVTN_repeat-like_dom_sf"/>
</dbReference>
<protein>
    <submittedName>
        <fullName evidence="1">Uncharacterized protein</fullName>
    </submittedName>
</protein>
<dbReference type="Gene3D" id="2.130.10.10">
    <property type="entry name" value="YVTN repeat-like/Quinoprotein amine dehydrogenase"/>
    <property type="match status" value="1"/>
</dbReference>
<sequence>MAEARRLRGHKATATCCIASRDRPGLVATSGEDGCICWFDMRCKDVVLTMDLGVNPISSLCFKPGCLKVANKCIGFLFYNEFG</sequence>
<proteinExistence type="predicted"/>
<dbReference type="ExpressionAtlas" id="A5BYR8">
    <property type="expression patterns" value="baseline and differential"/>
</dbReference>
<reference evidence="1" key="1">
    <citation type="journal article" date="2007" name="PLoS ONE">
        <title>The first genome sequence of an elite grapevine cultivar (Pinot noir Vitis vinifera L.): coping with a highly heterozygous genome.</title>
        <authorList>
            <person name="Velasco R."/>
            <person name="Zharkikh A."/>
            <person name="Troggio M."/>
            <person name="Cartwright D.A."/>
            <person name="Cestaro A."/>
            <person name="Pruss D."/>
            <person name="Pindo M."/>
            <person name="FitzGerald L.M."/>
            <person name="Vezzulli S."/>
            <person name="Reid J."/>
            <person name="Malacarne G."/>
            <person name="Iliev D."/>
            <person name="Coppola G."/>
            <person name="Wardell B."/>
            <person name="Micheletti D."/>
            <person name="Macalma T."/>
            <person name="Facci M."/>
            <person name="Mitchell J.T."/>
            <person name="Perazzolli M."/>
            <person name="Eldredge G."/>
            <person name="Gatto P."/>
            <person name="Oyzerski R."/>
            <person name="Moretto M."/>
            <person name="Gutin N."/>
            <person name="Stefanini M."/>
            <person name="Chen Y."/>
            <person name="Segala C."/>
            <person name="Davenport C."/>
            <person name="Dematte L."/>
            <person name="Mraz A."/>
            <person name="Battilana J."/>
            <person name="Stormo K."/>
            <person name="Costa F."/>
            <person name="Tao Q."/>
            <person name="Si-Ammour A."/>
            <person name="Harkins T."/>
            <person name="Lackey A."/>
            <person name="Perbost C."/>
            <person name="Taillon B."/>
            <person name="Stella A."/>
            <person name="Solovyev V."/>
            <person name="Fawcett J.A."/>
            <person name="Sterck L."/>
            <person name="Vandepoele K."/>
            <person name="Grando S.M."/>
            <person name="Toppo S."/>
            <person name="Moser C."/>
            <person name="Lanchbury J."/>
            <person name="Bogden R."/>
            <person name="Skolnick M."/>
            <person name="Sgaramella V."/>
            <person name="Bhatnagar S.K."/>
            <person name="Fontana P."/>
            <person name="Gutin A."/>
            <person name="Van de Peer Y."/>
            <person name="Salamini F."/>
            <person name="Viola R."/>
        </authorList>
    </citation>
    <scope>NUCLEOTIDE SEQUENCE</scope>
</reference>
<organism evidence="1">
    <name type="scientific">Vitis vinifera</name>
    <name type="common">Grape</name>
    <dbReference type="NCBI Taxonomy" id="29760"/>
    <lineage>
        <taxon>Eukaryota</taxon>
        <taxon>Viridiplantae</taxon>
        <taxon>Streptophyta</taxon>
        <taxon>Embryophyta</taxon>
        <taxon>Tracheophyta</taxon>
        <taxon>Spermatophyta</taxon>
        <taxon>Magnoliopsida</taxon>
        <taxon>eudicotyledons</taxon>
        <taxon>Gunneridae</taxon>
        <taxon>Pentapetalae</taxon>
        <taxon>rosids</taxon>
        <taxon>Vitales</taxon>
        <taxon>Vitaceae</taxon>
        <taxon>Viteae</taxon>
        <taxon>Vitis</taxon>
    </lineage>
</organism>
<evidence type="ECO:0000313" key="1">
    <source>
        <dbReference type="EMBL" id="CAN61931.1"/>
    </source>
</evidence>
<dbReference type="OrthoDB" id="2161379at2759"/>
<dbReference type="InterPro" id="IPR036322">
    <property type="entry name" value="WD40_repeat_dom_sf"/>
</dbReference>
<accession>A5BYR8</accession>
<dbReference type="AlphaFoldDB" id="A5BYR8"/>
<dbReference type="PANTHER" id="PTHR45296:SF1">
    <property type="entry name" value="TRANSDUCIN_WD40 REPEAT-LIKE SUPERFAMILY PROTEIN"/>
    <property type="match status" value="1"/>
</dbReference>
<gene>
    <name evidence="1" type="ORF">VITISV_029935</name>
</gene>
<dbReference type="EMBL" id="AM476023">
    <property type="protein sequence ID" value="CAN61931.1"/>
    <property type="molecule type" value="Genomic_DNA"/>
</dbReference>
<dbReference type="SUPFAM" id="SSF50978">
    <property type="entry name" value="WD40 repeat-like"/>
    <property type="match status" value="1"/>
</dbReference>
<dbReference type="PANTHER" id="PTHR45296">
    <property type="entry name" value="TRANSDUCIN/WD40 REPEAT-LIKE SUPERFAMILY PROTEIN"/>
    <property type="match status" value="1"/>
</dbReference>